<feature type="binding site" evidence="8">
    <location>
        <position position="273"/>
    </location>
    <ligand>
        <name>Fe cation</name>
        <dbReference type="ChEBI" id="CHEBI:24875"/>
        <note>catalytic</note>
    </ligand>
</feature>
<dbReference type="STRING" id="905079.L1IWP6"/>
<keyword evidence="3 8" id="KW-0479">Metal-binding</keyword>
<evidence type="ECO:0000256" key="5">
    <source>
        <dbReference type="ARBA" id="ARBA00023002"/>
    </source>
</evidence>
<evidence type="ECO:0000256" key="8">
    <source>
        <dbReference type="PIRSR" id="PIRSR610300-51"/>
    </source>
</evidence>
<sequence length="367" mass="41468">MKVDVVHCAGHKRKLCSLGTGEVVHVLNFRAHPDKTQEFERIAQRLAHCFYHMESGISDVRVCHPKCGEVCFVLTFLSKSDLERFQAGPERDATEALKSCIEGGIPSFAVSGTLMPDTHTFSSLLTFLKANIKGSNYNAHDCEVVKREMAKWFPRKEEYERYVYWDPADPTKYTRNLVFANEHMDVLLMCWPPHSKSAIHGHEDSSCWVVLVEGEVHEIQYNVPKLDKKFIETQMKNPTGAIGRCSKLRVIHEVKLSEDGLTNTYANDDIAVHRIENRSDRPAFTLHVYAPGLRKMKIFKDSGEVFVYSVASIPYMSEHGSRTGRWGKDTDPDGILDIEAWNKNQLGSSPVISSMPNPPDMEVGPSI</sequence>
<dbReference type="SUPFAM" id="SSF51182">
    <property type="entry name" value="RmlC-like cupins"/>
    <property type="match status" value="1"/>
</dbReference>
<protein>
    <recommendedName>
        <fullName evidence="2">cysteine dioxygenase</fullName>
        <ecNumber evidence="2">1.13.11.20</ecNumber>
    </recommendedName>
</protein>
<dbReference type="Proteomes" id="UP000011087">
    <property type="component" value="Unassembled WGS sequence"/>
</dbReference>
<evidence type="ECO:0000313" key="12">
    <source>
        <dbReference type="Proteomes" id="UP000011087"/>
    </source>
</evidence>
<keyword evidence="5" id="KW-0560">Oxidoreductase</keyword>
<dbReference type="HOGENOM" id="CLU_755347_0_0_1"/>
<dbReference type="EMBL" id="JH993033">
    <property type="protein sequence ID" value="EKX40269.1"/>
    <property type="molecule type" value="Genomic_DNA"/>
</dbReference>
<dbReference type="Pfam" id="PF05995">
    <property type="entry name" value="CDO_I"/>
    <property type="match status" value="1"/>
</dbReference>
<name>L1IWP6_GUITC</name>
<feature type="cross-link" description="3'-(S-cysteinyl)-tyrosine (Cys-Tyr)" evidence="7">
    <location>
        <begin position="207"/>
        <end position="289"/>
    </location>
</feature>
<gene>
    <name evidence="10" type="ORF">GUITHDRAFT_142979</name>
</gene>
<dbReference type="InterPro" id="IPR010300">
    <property type="entry name" value="CDO_1"/>
</dbReference>
<dbReference type="GeneID" id="17296971"/>
<dbReference type="eggNOG" id="KOG4064">
    <property type="taxonomic scope" value="Eukaryota"/>
</dbReference>
<accession>L1IWP6</accession>
<dbReference type="RefSeq" id="XP_005827249.1">
    <property type="nucleotide sequence ID" value="XM_005827192.1"/>
</dbReference>
<organism evidence="10">
    <name type="scientific">Guillardia theta (strain CCMP2712)</name>
    <name type="common">Cryptophyte</name>
    <dbReference type="NCBI Taxonomy" id="905079"/>
    <lineage>
        <taxon>Eukaryota</taxon>
        <taxon>Cryptophyceae</taxon>
        <taxon>Pyrenomonadales</taxon>
        <taxon>Geminigeraceae</taxon>
        <taxon>Guillardia</taxon>
    </lineage>
</organism>
<dbReference type="AlphaFoldDB" id="L1IWP6"/>
<evidence type="ECO:0000256" key="1">
    <source>
        <dbReference type="ARBA" id="ARBA00006622"/>
    </source>
</evidence>
<dbReference type="GO" id="GO:0008198">
    <property type="term" value="F:ferrous iron binding"/>
    <property type="evidence" value="ECO:0007669"/>
    <property type="project" value="TreeGrafter"/>
</dbReference>
<keyword evidence="7" id="KW-0883">Thioether bond</keyword>
<dbReference type="InterPro" id="IPR011051">
    <property type="entry name" value="RmlC_Cupin_sf"/>
</dbReference>
<dbReference type="PANTHER" id="PTHR12918:SF1">
    <property type="entry name" value="CYSTEINE DIOXYGENASE TYPE 1"/>
    <property type="match status" value="1"/>
</dbReference>
<dbReference type="InterPro" id="IPR014710">
    <property type="entry name" value="RmlC-like_jellyroll"/>
</dbReference>
<reference evidence="12" key="2">
    <citation type="submission" date="2012-11" db="EMBL/GenBank/DDBJ databases">
        <authorList>
            <person name="Kuo A."/>
            <person name="Curtis B.A."/>
            <person name="Tanifuji G."/>
            <person name="Burki F."/>
            <person name="Gruber A."/>
            <person name="Irimia M."/>
            <person name="Maruyama S."/>
            <person name="Arias M.C."/>
            <person name="Ball S.G."/>
            <person name="Gile G.H."/>
            <person name="Hirakawa Y."/>
            <person name="Hopkins J.F."/>
            <person name="Rensing S.A."/>
            <person name="Schmutz J."/>
            <person name="Symeonidi A."/>
            <person name="Elias M."/>
            <person name="Eveleigh R.J."/>
            <person name="Herman E.K."/>
            <person name="Klute M.J."/>
            <person name="Nakayama T."/>
            <person name="Obornik M."/>
            <person name="Reyes-Prieto A."/>
            <person name="Armbrust E.V."/>
            <person name="Aves S.J."/>
            <person name="Beiko R.G."/>
            <person name="Coutinho P."/>
            <person name="Dacks J.B."/>
            <person name="Durnford D.G."/>
            <person name="Fast N.M."/>
            <person name="Green B.R."/>
            <person name="Grisdale C."/>
            <person name="Hempe F."/>
            <person name="Henrissat B."/>
            <person name="Hoppner M.P."/>
            <person name="Ishida K.-I."/>
            <person name="Kim E."/>
            <person name="Koreny L."/>
            <person name="Kroth P.G."/>
            <person name="Liu Y."/>
            <person name="Malik S.-B."/>
            <person name="Maier U.G."/>
            <person name="McRose D."/>
            <person name="Mock T."/>
            <person name="Neilson J.A."/>
            <person name="Onodera N.T."/>
            <person name="Poole A.M."/>
            <person name="Pritham E.J."/>
            <person name="Richards T.A."/>
            <person name="Rocap G."/>
            <person name="Roy S.W."/>
            <person name="Sarai C."/>
            <person name="Schaack S."/>
            <person name="Shirato S."/>
            <person name="Slamovits C.H."/>
            <person name="Spencer D.F."/>
            <person name="Suzuki S."/>
            <person name="Worden A.Z."/>
            <person name="Zauner S."/>
            <person name="Barry K."/>
            <person name="Bell C."/>
            <person name="Bharti A.K."/>
            <person name="Crow J.A."/>
            <person name="Grimwood J."/>
            <person name="Kramer R."/>
            <person name="Lindquist E."/>
            <person name="Lucas S."/>
            <person name="Salamov A."/>
            <person name="McFadden G.I."/>
            <person name="Lane C.E."/>
            <person name="Keeling P.J."/>
            <person name="Gray M.W."/>
            <person name="Grigoriev I.V."/>
            <person name="Archibald J.M."/>
        </authorList>
    </citation>
    <scope>NUCLEOTIDE SEQUENCE</scope>
    <source>
        <strain evidence="12">CCMP2712</strain>
    </source>
</reference>
<keyword evidence="6 8" id="KW-0408">Iron</keyword>
<keyword evidence="4" id="KW-0223">Dioxygenase</keyword>
<dbReference type="EnsemblProtists" id="EKX40269">
    <property type="protein sequence ID" value="EKX40269"/>
    <property type="gene ID" value="GUITHDRAFT_142979"/>
</dbReference>
<comment type="similarity">
    <text evidence="1">Belongs to the cysteine dioxygenase family.</text>
</comment>
<dbReference type="OMA" id="MTIFREA"/>
<dbReference type="CDD" id="cd10548">
    <property type="entry name" value="cupin_CDO"/>
    <property type="match status" value="1"/>
</dbReference>
<dbReference type="Gene3D" id="2.60.120.10">
    <property type="entry name" value="Jelly Rolls"/>
    <property type="match status" value="1"/>
</dbReference>
<evidence type="ECO:0000256" key="7">
    <source>
        <dbReference type="PIRSR" id="PIRSR610300-50"/>
    </source>
</evidence>
<feature type="region of interest" description="Disordered" evidence="9">
    <location>
        <begin position="347"/>
        <end position="367"/>
    </location>
</feature>
<dbReference type="GO" id="GO:0019448">
    <property type="term" value="P:L-cysteine catabolic process"/>
    <property type="evidence" value="ECO:0007669"/>
    <property type="project" value="TreeGrafter"/>
</dbReference>
<dbReference type="PaxDb" id="55529-EKX40269"/>
<dbReference type="KEGG" id="gtt:GUITHDRAFT_142979"/>
<evidence type="ECO:0000256" key="2">
    <source>
        <dbReference type="ARBA" id="ARBA00013133"/>
    </source>
</evidence>
<proteinExistence type="inferred from homology"/>
<reference evidence="10 12" key="1">
    <citation type="journal article" date="2012" name="Nature">
        <title>Algal genomes reveal evolutionary mosaicism and the fate of nucleomorphs.</title>
        <authorList>
            <consortium name="DOE Joint Genome Institute"/>
            <person name="Curtis B.A."/>
            <person name="Tanifuji G."/>
            <person name="Burki F."/>
            <person name="Gruber A."/>
            <person name="Irimia M."/>
            <person name="Maruyama S."/>
            <person name="Arias M.C."/>
            <person name="Ball S.G."/>
            <person name="Gile G.H."/>
            <person name="Hirakawa Y."/>
            <person name="Hopkins J.F."/>
            <person name="Kuo A."/>
            <person name="Rensing S.A."/>
            <person name="Schmutz J."/>
            <person name="Symeonidi A."/>
            <person name="Elias M."/>
            <person name="Eveleigh R.J."/>
            <person name="Herman E.K."/>
            <person name="Klute M.J."/>
            <person name="Nakayama T."/>
            <person name="Obornik M."/>
            <person name="Reyes-Prieto A."/>
            <person name="Armbrust E.V."/>
            <person name="Aves S.J."/>
            <person name="Beiko R.G."/>
            <person name="Coutinho P."/>
            <person name="Dacks J.B."/>
            <person name="Durnford D.G."/>
            <person name="Fast N.M."/>
            <person name="Green B.R."/>
            <person name="Grisdale C.J."/>
            <person name="Hempel F."/>
            <person name="Henrissat B."/>
            <person name="Hoppner M.P."/>
            <person name="Ishida K."/>
            <person name="Kim E."/>
            <person name="Koreny L."/>
            <person name="Kroth P.G."/>
            <person name="Liu Y."/>
            <person name="Malik S.B."/>
            <person name="Maier U.G."/>
            <person name="McRose D."/>
            <person name="Mock T."/>
            <person name="Neilson J.A."/>
            <person name="Onodera N.T."/>
            <person name="Poole A.M."/>
            <person name="Pritham E.J."/>
            <person name="Richards T.A."/>
            <person name="Rocap G."/>
            <person name="Roy S.W."/>
            <person name="Sarai C."/>
            <person name="Schaack S."/>
            <person name="Shirato S."/>
            <person name="Slamovits C.H."/>
            <person name="Spencer D.F."/>
            <person name="Suzuki S."/>
            <person name="Worden A.Z."/>
            <person name="Zauner S."/>
            <person name="Barry K."/>
            <person name="Bell C."/>
            <person name="Bharti A.K."/>
            <person name="Crow J.A."/>
            <person name="Grimwood J."/>
            <person name="Kramer R."/>
            <person name="Lindquist E."/>
            <person name="Lucas S."/>
            <person name="Salamov A."/>
            <person name="McFadden G.I."/>
            <person name="Lane C.E."/>
            <person name="Keeling P.J."/>
            <person name="Gray M.W."/>
            <person name="Grigoriev I.V."/>
            <person name="Archibald J.M."/>
        </authorList>
    </citation>
    <scope>NUCLEOTIDE SEQUENCE</scope>
    <source>
        <strain evidence="10 12">CCMP2712</strain>
    </source>
</reference>
<dbReference type="GO" id="GO:0017172">
    <property type="term" value="F:cysteine dioxygenase activity"/>
    <property type="evidence" value="ECO:0007669"/>
    <property type="project" value="UniProtKB-EC"/>
</dbReference>
<reference evidence="11" key="3">
    <citation type="submission" date="2016-03" db="UniProtKB">
        <authorList>
            <consortium name="EnsemblProtists"/>
        </authorList>
    </citation>
    <scope>IDENTIFICATION</scope>
</reference>
<evidence type="ECO:0000256" key="6">
    <source>
        <dbReference type="ARBA" id="ARBA00023004"/>
    </source>
</evidence>
<evidence type="ECO:0000313" key="10">
    <source>
        <dbReference type="EMBL" id="EKX40269.1"/>
    </source>
</evidence>
<evidence type="ECO:0000313" key="11">
    <source>
        <dbReference type="EnsemblProtists" id="EKX40269"/>
    </source>
</evidence>
<evidence type="ECO:0000256" key="3">
    <source>
        <dbReference type="ARBA" id="ARBA00022723"/>
    </source>
</evidence>
<dbReference type="OrthoDB" id="543511at2759"/>
<keyword evidence="12" id="KW-1185">Reference proteome</keyword>
<dbReference type="EC" id="1.13.11.20" evidence="2"/>
<evidence type="ECO:0000256" key="9">
    <source>
        <dbReference type="SAM" id="MobiDB-lite"/>
    </source>
</evidence>
<dbReference type="PANTHER" id="PTHR12918">
    <property type="entry name" value="CYSTEINE DIOXYGENASE"/>
    <property type="match status" value="1"/>
</dbReference>
<feature type="binding site" evidence="8">
    <location>
        <position position="202"/>
    </location>
    <ligand>
        <name>Fe cation</name>
        <dbReference type="ChEBI" id="CHEBI:24875"/>
        <note>catalytic</note>
    </ligand>
</feature>
<feature type="binding site" evidence="8">
    <location>
        <position position="200"/>
    </location>
    <ligand>
        <name>Fe cation</name>
        <dbReference type="ChEBI" id="CHEBI:24875"/>
        <note>catalytic</note>
    </ligand>
</feature>
<evidence type="ECO:0000256" key="4">
    <source>
        <dbReference type="ARBA" id="ARBA00022964"/>
    </source>
</evidence>